<dbReference type="Proteomes" id="UP000784294">
    <property type="component" value="Unassembled WGS sequence"/>
</dbReference>
<name>A0A448WGX5_9PLAT</name>
<sequence>MKTIGRGLICHRLLRSICQLVGIHDMYAKVEGATRNYRALARGFLQMLNAQRSYQQLAEDSGLHIVEFSPQNGMVPIVLASPPPGQVRKNILAPSRLSSTSSSGDDQFRPHPGAFEKTLILLSNPLRRPVLPILKPQLHTTFIDDLTFETSNYFAYRDKQVQVHK</sequence>
<dbReference type="AlphaFoldDB" id="A0A448WGX5"/>
<dbReference type="InterPro" id="IPR014721">
    <property type="entry name" value="Ribsml_uS5_D2-typ_fold_subgr"/>
</dbReference>
<dbReference type="InterPro" id="IPR000851">
    <property type="entry name" value="Ribosomal_uS5"/>
</dbReference>
<feature type="domain" description="Small ribosomal subunit protein uS5 C-terminal" evidence="4">
    <location>
        <begin position="5"/>
        <end position="60"/>
    </location>
</feature>
<organism evidence="5 6">
    <name type="scientific">Protopolystoma xenopodis</name>
    <dbReference type="NCBI Taxonomy" id="117903"/>
    <lineage>
        <taxon>Eukaryota</taxon>
        <taxon>Metazoa</taxon>
        <taxon>Spiralia</taxon>
        <taxon>Lophotrochozoa</taxon>
        <taxon>Platyhelminthes</taxon>
        <taxon>Monogenea</taxon>
        <taxon>Polyopisthocotylea</taxon>
        <taxon>Polystomatidea</taxon>
        <taxon>Polystomatidae</taxon>
        <taxon>Protopolystoma</taxon>
    </lineage>
</organism>
<dbReference type="GO" id="GO:0005737">
    <property type="term" value="C:cytoplasm"/>
    <property type="evidence" value="ECO:0007669"/>
    <property type="project" value="UniProtKB-ARBA"/>
</dbReference>
<accession>A0A448WGX5</accession>
<keyword evidence="2" id="KW-0689">Ribosomal protein</keyword>
<dbReference type="OrthoDB" id="309483at2759"/>
<dbReference type="Pfam" id="PF03719">
    <property type="entry name" value="Ribosomal_S5_C"/>
    <property type="match status" value="1"/>
</dbReference>
<dbReference type="InterPro" id="IPR020568">
    <property type="entry name" value="Ribosomal_Su5_D2-typ_SF"/>
</dbReference>
<keyword evidence="6" id="KW-1185">Reference proteome</keyword>
<dbReference type="InterPro" id="IPR005324">
    <property type="entry name" value="Ribosomal_uS5_C"/>
</dbReference>
<protein>
    <recommendedName>
        <fullName evidence="4">Small ribosomal subunit protein uS5 C-terminal domain-containing protein</fullName>
    </recommendedName>
</protein>
<evidence type="ECO:0000256" key="1">
    <source>
        <dbReference type="ARBA" id="ARBA00008945"/>
    </source>
</evidence>
<dbReference type="FunFam" id="3.30.230.10:FF:000002">
    <property type="entry name" value="30S ribosomal protein S5"/>
    <property type="match status" value="1"/>
</dbReference>
<evidence type="ECO:0000256" key="2">
    <source>
        <dbReference type="ARBA" id="ARBA00022980"/>
    </source>
</evidence>
<keyword evidence="3" id="KW-0687">Ribonucleoprotein</keyword>
<reference evidence="5" key="1">
    <citation type="submission" date="2018-11" db="EMBL/GenBank/DDBJ databases">
        <authorList>
            <consortium name="Pathogen Informatics"/>
        </authorList>
    </citation>
    <scope>NUCLEOTIDE SEQUENCE</scope>
</reference>
<dbReference type="PANTHER" id="PTHR48277:SF1">
    <property type="entry name" value="MITOCHONDRIAL RIBOSOMAL PROTEIN S5"/>
    <property type="match status" value="1"/>
</dbReference>
<comment type="caution">
    <text evidence="5">The sequence shown here is derived from an EMBL/GenBank/DDBJ whole genome shotgun (WGS) entry which is preliminary data.</text>
</comment>
<dbReference type="PANTHER" id="PTHR48277">
    <property type="entry name" value="MITOCHONDRIAL RIBOSOMAL PROTEIN S5"/>
    <property type="match status" value="1"/>
</dbReference>
<comment type="similarity">
    <text evidence="1">Belongs to the universal ribosomal protein uS5 family.</text>
</comment>
<evidence type="ECO:0000313" key="6">
    <source>
        <dbReference type="Proteomes" id="UP000784294"/>
    </source>
</evidence>
<dbReference type="GO" id="GO:0003723">
    <property type="term" value="F:RNA binding"/>
    <property type="evidence" value="ECO:0007669"/>
    <property type="project" value="InterPro"/>
</dbReference>
<proteinExistence type="inferred from homology"/>
<dbReference type="GO" id="GO:1990904">
    <property type="term" value="C:ribonucleoprotein complex"/>
    <property type="evidence" value="ECO:0007669"/>
    <property type="project" value="UniProtKB-KW"/>
</dbReference>
<dbReference type="GO" id="GO:0003735">
    <property type="term" value="F:structural constituent of ribosome"/>
    <property type="evidence" value="ECO:0007669"/>
    <property type="project" value="InterPro"/>
</dbReference>
<dbReference type="SUPFAM" id="SSF54211">
    <property type="entry name" value="Ribosomal protein S5 domain 2-like"/>
    <property type="match status" value="1"/>
</dbReference>
<evidence type="ECO:0000259" key="4">
    <source>
        <dbReference type="Pfam" id="PF03719"/>
    </source>
</evidence>
<dbReference type="Gene3D" id="3.30.230.10">
    <property type="match status" value="1"/>
</dbReference>
<evidence type="ECO:0000256" key="3">
    <source>
        <dbReference type="ARBA" id="ARBA00023274"/>
    </source>
</evidence>
<gene>
    <name evidence="5" type="ORF">PXEA_LOCUS4883</name>
</gene>
<dbReference type="GO" id="GO:0006412">
    <property type="term" value="P:translation"/>
    <property type="evidence" value="ECO:0007669"/>
    <property type="project" value="InterPro"/>
</dbReference>
<evidence type="ECO:0000313" key="5">
    <source>
        <dbReference type="EMBL" id="VEL11443.1"/>
    </source>
</evidence>
<dbReference type="EMBL" id="CAAALY010011803">
    <property type="protein sequence ID" value="VEL11443.1"/>
    <property type="molecule type" value="Genomic_DNA"/>
</dbReference>
<dbReference type="GO" id="GO:0005840">
    <property type="term" value="C:ribosome"/>
    <property type="evidence" value="ECO:0007669"/>
    <property type="project" value="UniProtKB-KW"/>
</dbReference>